<sequence length="1255" mass="140358">MNSLTSSISKMMQRPQPPAAPTVDKETPSDQASPVIDSDGVATEAEIAAMQPSMSYASRVPPQQAAQLQAQNAASQKAAESSIANLMRRPILQRGSSGPVAPENGSAAGTGQARPGARAMGPAPLTVQPQSQPLQDMPGLGGFESADGMGQNLPKAKVRFVAEAENEPLLDMYICYLDDMSNLRISSLQPQQFDFHYDDTSDILSELSEFFPYAEMSHLLDNLHEFEINFGKTAKWTEAALEQRRNYVQMQVEFLEHRDLEERMKAARRLTYLVQGNFAECTGPEYQLHWIIENTGLVRAADGLSSALVALKDATYEQNAQHPRPSFGHQPNQPTPPSHPGQHVPEELHHAIEDTNAEIGVYLGIIYFVVEVFRHDESFGDELMAMEQPLPIYLLGLVASLRDKTHKGFPTLLACLGGLKDIRKAVALQRDLAGLPPIKRDFTKVSPSGMTNFHKEITVKYPTFEVPDPVKQSPLNPEKLAEAMNPIPVRSHYHTSIEDGLPSTFVSRANAQNRNGTGGQAGFQGQGSLPQPGTPAPSPPPTPPMKPKKQQYQTDQSRPFVFPFSRSEFGLEPSRMVPFAIDEAEKLYNRHMHVSLGLYQLQKVREDYIREESGLGSSGLIGFTKPLFDDDLEEADDKTWQDYQIMDWRYEEQEMMAQSNSNTLGVKAAQQARLSLKRLYRVELIYKATLSSSQSIVVVLLKLLLATVTGNPAATANANQQPGSPGTEAPEMIDNPPLTLEEVDVARHREITSKAVSAILLLLLKWFKASHIMKFQHLATLLIDSNCLLLILKMFGFQDLLQTVQTKNEWEDHNFFRFCQLNFSPERHLRRDDDLYERKTKPKTIRIGADGEEIEIIHEYSWRNFFYSINFIRIVHQLTKRRPARISLLVQYKSSQILKRLLRVSHPMLQLQVLKVIKSQVPFCGRKWRQSNMKTITAIYLNCKPELRDEWLTAIDVDSEVDESNAAENALRVLIRFYHNKHYSIPPSGFDYHRRSDSLASGGSAEQASGQASGSAGGSLHRTDSDIFPPNRTLPRKEAEEGDYNVETIMGAWLYEYEDLIAEVLGIDRAEEHVQQGLDLLNSPGGRRGSSSGITAILPTNDTPWSRLNEIMKSRGMPDEEAISDSESVVSIGELGADARFSTYDMESDTGDEPEDSFAARQRRKSTGNENTWEHISPQISLLPKSPNERMRRRSSSGNSPLRPVIAPSAATDWLDVETFDEEEEPGPMPIQEGTEDEEARGHMPADEVEAFFQV</sequence>
<accession>A0ACC2XDV9</accession>
<name>A0ACC2XDV9_9TREE</name>
<gene>
    <name evidence="1" type="ORF">QFC22_002244</name>
</gene>
<organism evidence="1 2">
    <name type="scientific">Naganishia vaughanmartiniae</name>
    <dbReference type="NCBI Taxonomy" id="1424756"/>
    <lineage>
        <taxon>Eukaryota</taxon>
        <taxon>Fungi</taxon>
        <taxon>Dikarya</taxon>
        <taxon>Basidiomycota</taxon>
        <taxon>Agaricomycotina</taxon>
        <taxon>Tremellomycetes</taxon>
        <taxon>Filobasidiales</taxon>
        <taxon>Filobasidiaceae</taxon>
        <taxon>Naganishia</taxon>
    </lineage>
</organism>
<proteinExistence type="predicted"/>
<keyword evidence="2" id="KW-1185">Reference proteome</keyword>
<dbReference type="Proteomes" id="UP001243375">
    <property type="component" value="Unassembled WGS sequence"/>
</dbReference>
<dbReference type="EMBL" id="JASBWU010000005">
    <property type="protein sequence ID" value="KAJ9121624.1"/>
    <property type="molecule type" value="Genomic_DNA"/>
</dbReference>
<comment type="caution">
    <text evidence="1">The sequence shown here is derived from an EMBL/GenBank/DDBJ whole genome shotgun (WGS) entry which is preliminary data.</text>
</comment>
<evidence type="ECO:0000313" key="2">
    <source>
        <dbReference type="Proteomes" id="UP001243375"/>
    </source>
</evidence>
<evidence type="ECO:0000313" key="1">
    <source>
        <dbReference type="EMBL" id="KAJ9121624.1"/>
    </source>
</evidence>
<reference evidence="1" key="1">
    <citation type="submission" date="2023-04" db="EMBL/GenBank/DDBJ databases">
        <title>Draft Genome sequencing of Naganishia species isolated from polar environments using Oxford Nanopore Technology.</title>
        <authorList>
            <person name="Leo P."/>
            <person name="Venkateswaran K."/>
        </authorList>
    </citation>
    <scope>NUCLEOTIDE SEQUENCE</scope>
    <source>
        <strain evidence="1">MNA-CCFEE 5425</strain>
    </source>
</reference>
<protein>
    <submittedName>
        <fullName evidence="1">Uncharacterized protein</fullName>
    </submittedName>
</protein>